<name>Q3KC58_PSEPF</name>
<reference evidence="1 2" key="1">
    <citation type="journal article" date="2009" name="Genome Biol.">
        <title>Genomic and genetic analyses of diversity and plant interactions of Pseudomonas fluorescens.</title>
        <authorList>
            <person name="Silby M.W."/>
            <person name="Cerdeno-Tarraga A.M."/>
            <person name="Vernikos G.S."/>
            <person name="Giddens S.R."/>
            <person name="Jackson R.W."/>
            <person name="Preston G.M."/>
            <person name="Zhang X.X."/>
            <person name="Moon C.D."/>
            <person name="Gehrig S.M."/>
            <person name="Godfrey S.A."/>
            <person name="Knight C.G."/>
            <person name="Malone J.G."/>
            <person name="Robinson Z."/>
            <person name="Spiers A.J."/>
            <person name="Harris S."/>
            <person name="Challis G.L."/>
            <person name="Yaxley A.M."/>
            <person name="Harris D."/>
            <person name="Seeger K."/>
            <person name="Murphy L."/>
            <person name="Rutter S."/>
            <person name="Squares R."/>
            <person name="Quail M.A."/>
            <person name="Saunders E."/>
            <person name="Mavromatis K."/>
            <person name="Brettin T.S."/>
            <person name="Bentley S.D."/>
            <person name="Hothersall J."/>
            <person name="Stephens E."/>
            <person name="Thomas C.M."/>
            <person name="Parkhill J."/>
            <person name="Levy S.B."/>
            <person name="Rainey P.B."/>
            <person name="Thomson N.R."/>
        </authorList>
    </citation>
    <scope>NUCLEOTIDE SEQUENCE [LARGE SCALE GENOMIC DNA]</scope>
    <source>
        <strain evidence="1 2">Pf0-1</strain>
    </source>
</reference>
<organism evidence="1 2">
    <name type="scientific">Pseudomonas fluorescens (strain Pf0-1)</name>
    <dbReference type="NCBI Taxonomy" id="205922"/>
    <lineage>
        <taxon>Bacteria</taxon>
        <taxon>Pseudomonadati</taxon>
        <taxon>Pseudomonadota</taxon>
        <taxon>Gammaproteobacteria</taxon>
        <taxon>Pseudomonadales</taxon>
        <taxon>Pseudomonadaceae</taxon>
        <taxon>Pseudomonas</taxon>
    </lineage>
</organism>
<dbReference type="EMBL" id="CP000094">
    <property type="protein sequence ID" value="ABA74647.1"/>
    <property type="molecule type" value="Genomic_DNA"/>
</dbReference>
<dbReference type="Proteomes" id="UP000002704">
    <property type="component" value="Chromosome"/>
</dbReference>
<dbReference type="RefSeq" id="WP_011334315.1">
    <property type="nucleotide sequence ID" value="NC_007492.2"/>
</dbReference>
<evidence type="ECO:0000313" key="2">
    <source>
        <dbReference type="Proteomes" id="UP000002704"/>
    </source>
</evidence>
<evidence type="ECO:0000313" key="1">
    <source>
        <dbReference type="EMBL" id="ABA74647.1"/>
    </source>
</evidence>
<proteinExistence type="predicted"/>
<sequence>MATVRVDSIEARERVLVFRGTYLNQGIFERQGEIDMQAPPPAPTLPPDLENGLVDTKYLDEHNGELIVTFKHDGTAPPPDIIQVYLEATASVPSTPVYSGQFKDPEEIKVPFSKAVFKEKGNGIRYFYYDWMFPDGSRSPRSHPARVTVLIP</sequence>
<accession>Q3KC58</accession>
<protein>
    <submittedName>
        <fullName evidence="1">Uncharacterized protein</fullName>
    </submittedName>
</protein>
<gene>
    <name evidence="1" type="ordered locus">Pfl01_2906</name>
</gene>
<dbReference type="AlphaFoldDB" id="Q3KC58"/>
<dbReference type="KEGG" id="pfo:Pfl01_2906"/>
<dbReference type="HOGENOM" id="CLU_1720796_0_0_6"/>